<dbReference type="InterPro" id="IPR029063">
    <property type="entry name" value="SAM-dependent_MTases_sf"/>
</dbReference>
<dbReference type="PANTHER" id="PTHR43591">
    <property type="entry name" value="METHYLTRANSFERASE"/>
    <property type="match status" value="1"/>
</dbReference>
<evidence type="ECO:0000313" key="2">
    <source>
        <dbReference type="EMBL" id="SFA83141.1"/>
    </source>
</evidence>
<dbReference type="PANTHER" id="PTHR43591:SF24">
    <property type="entry name" value="2-METHOXY-6-POLYPRENYL-1,4-BENZOQUINOL METHYLASE, MITOCHONDRIAL"/>
    <property type="match status" value="1"/>
</dbReference>
<gene>
    <name evidence="2" type="ORF">SAMN05216266_101705</name>
</gene>
<evidence type="ECO:0000259" key="1">
    <source>
        <dbReference type="Pfam" id="PF13649"/>
    </source>
</evidence>
<dbReference type="GO" id="GO:0008168">
    <property type="term" value="F:methyltransferase activity"/>
    <property type="evidence" value="ECO:0007669"/>
    <property type="project" value="UniProtKB-KW"/>
</dbReference>
<keyword evidence="3" id="KW-1185">Reference proteome</keyword>
<dbReference type="OrthoDB" id="9795634at2"/>
<dbReference type="RefSeq" id="WP_091669164.1">
    <property type="nucleotide sequence ID" value="NZ_FOKG01000001.1"/>
</dbReference>
<protein>
    <submittedName>
        <fullName evidence="2">2-polyprenyl-6-hydroxyphenyl methylase / 3-demethylubiquinone-9 3-methyltransferase</fullName>
    </submittedName>
</protein>
<name>A0A1I0W3G1_9PSEU</name>
<keyword evidence="2" id="KW-0808">Transferase</keyword>
<dbReference type="InterPro" id="IPR041698">
    <property type="entry name" value="Methyltransf_25"/>
</dbReference>
<dbReference type="GO" id="GO:0032259">
    <property type="term" value="P:methylation"/>
    <property type="evidence" value="ECO:0007669"/>
    <property type="project" value="UniProtKB-KW"/>
</dbReference>
<dbReference type="CDD" id="cd02440">
    <property type="entry name" value="AdoMet_MTases"/>
    <property type="match status" value="1"/>
</dbReference>
<feature type="domain" description="Methyltransferase" evidence="1">
    <location>
        <begin position="49"/>
        <end position="141"/>
    </location>
</feature>
<sequence length="277" mass="29782">MTGDENSTVKEQARSVWALGDYARVADDVLAGLGDRLVEACGIKARHRVLDVATGTGGAALPAAARGASVVASDLTPELLDAGRRRALERGLELEWVEADAEQLPFEDGEFDVVMSCIGAMFAPDHQRTADELLRVCKPGGTIGLINWAADGSIARFFEVFAPYAPPSPAGAQSPMLWGSAEHVELLFGNRVSHLDMMAGDLVVEHFADKEDFCAYYKANFGPAIATYADIADDPERVAALDRDFLDYAARANVSPTAPSPTYVFDYVVVLARKKES</sequence>
<keyword evidence="2" id="KW-0489">Methyltransferase</keyword>
<dbReference type="EMBL" id="FOKG01000001">
    <property type="protein sequence ID" value="SFA83141.1"/>
    <property type="molecule type" value="Genomic_DNA"/>
</dbReference>
<dbReference type="Pfam" id="PF13649">
    <property type="entry name" value="Methyltransf_25"/>
    <property type="match status" value="1"/>
</dbReference>
<accession>A0A1I0W3G1</accession>
<keyword evidence="2" id="KW-0830">Ubiquinone</keyword>
<dbReference type="SUPFAM" id="SSF53335">
    <property type="entry name" value="S-adenosyl-L-methionine-dependent methyltransferases"/>
    <property type="match status" value="1"/>
</dbReference>
<dbReference type="AlphaFoldDB" id="A0A1I0W3G1"/>
<dbReference type="Proteomes" id="UP000243799">
    <property type="component" value="Unassembled WGS sequence"/>
</dbReference>
<reference evidence="3" key="1">
    <citation type="submission" date="2016-10" db="EMBL/GenBank/DDBJ databases">
        <authorList>
            <person name="Varghese N."/>
            <person name="Submissions S."/>
        </authorList>
    </citation>
    <scope>NUCLEOTIDE SEQUENCE [LARGE SCALE GENOMIC DNA]</scope>
    <source>
        <strain evidence="3">CGMCC 4.3568</strain>
    </source>
</reference>
<organism evidence="2 3">
    <name type="scientific">Amycolatopsis marina</name>
    <dbReference type="NCBI Taxonomy" id="490629"/>
    <lineage>
        <taxon>Bacteria</taxon>
        <taxon>Bacillati</taxon>
        <taxon>Actinomycetota</taxon>
        <taxon>Actinomycetes</taxon>
        <taxon>Pseudonocardiales</taxon>
        <taxon>Pseudonocardiaceae</taxon>
        <taxon>Amycolatopsis</taxon>
    </lineage>
</organism>
<proteinExistence type="predicted"/>
<dbReference type="Gene3D" id="3.40.50.150">
    <property type="entry name" value="Vaccinia Virus protein VP39"/>
    <property type="match status" value="1"/>
</dbReference>
<dbReference type="STRING" id="490629.SAMN05216266_101705"/>
<evidence type="ECO:0000313" key="3">
    <source>
        <dbReference type="Proteomes" id="UP000243799"/>
    </source>
</evidence>